<name>A0AAU8PPT1_CORPS</name>
<dbReference type="EMBL" id="CP003540">
    <property type="protein sequence ID" value="AFK17455.1"/>
    <property type="molecule type" value="Genomic_DNA"/>
</dbReference>
<dbReference type="Proteomes" id="UP000006465">
    <property type="component" value="Chromosome"/>
</dbReference>
<dbReference type="RefSeq" id="WP_014367652.1">
    <property type="nucleotide sequence ID" value="NC_017945.3"/>
</dbReference>
<evidence type="ECO:0000256" key="1">
    <source>
        <dbReference type="ARBA" id="ARBA00008404"/>
    </source>
</evidence>
<protein>
    <submittedName>
        <fullName evidence="3">Cation:proton antiporter</fullName>
    </submittedName>
</protein>
<dbReference type="PANTHER" id="PTHR34703:SF1">
    <property type="entry name" value="ANTIPORTER SUBUNIT MNHG2-RELATED"/>
    <property type="match status" value="1"/>
</dbReference>
<dbReference type="InterPro" id="IPR005133">
    <property type="entry name" value="PhaG_MnhG_YufB"/>
</dbReference>
<keyword evidence="2" id="KW-1133">Transmembrane helix</keyword>
<accession>A0AAU8PPT1</accession>
<evidence type="ECO:0000313" key="4">
    <source>
        <dbReference type="Proteomes" id="UP000006465"/>
    </source>
</evidence>
<dbReference type="KEGG" id="coe:CP258_09415"/>
<feature type="transmembrane region" description="Helical" evidence="2">
    <location>
        <begin position="48"/>
        <end position="65"/>
    </location>
</feature>
<dbReference type="NCBIfam" id="NF009238">
    <property type="entry name" value="PRK12592.1"/>
    <property type="match status" value="1"/>
</dbReference>
<dbReference type="AlphaFoldDB" id="A0AAU8PPT1"/>
<feature type="transmembrane region" description="Helical" evidence="2">
    <location>
        <begin position="71"/>
        <end position="89"/>
    </location>
</feature>
<evidence type="ECO:0000256" key="2">
    <source>
        <dbReference type="SAM" id="Phobius"/>
    </source>
</evidence>
<keyword evidence="2" id="KW-0812">Transmembrane</keyword>
<dbReference type="PANTHER" id="PTHR34703">
    <property type="entry name" value="ANTIPORTER SUBUNIT MNHG2-RELATED"/>
    <property type="match status" value="1"/>
</dbReference>
<dbReference type="GO" id="GO:0015385">
    <property type="term" value="F:sodium:proton antiporter activity"/>
    <property type="evidence" value="ECO:0007669"/>
    <property type="project" value="TreeGrafter"/>
</dbReference>
<gene>
    <name evidence="3" type="ORF">CP258_09415</name>
</gene>
<feature type="transmembrane region" description="Helical" evidence="2">
    <location>
        <begin position="12"/>
        <end position="32"/>
    </location>
</feature>
<sequence>MVPNIITDVVSLVFLFAGAFFALSASIGLIRFRSPLARVHAITKPQTVGLILTIVGAIIRVLGTYSSTGDLGVLVLLVFFALVTSPVTGQRVGRIARREGLYTDTNTVFVDHRDKVRDEK</sequence>
<evidence type="ECO:0000313" key="3">
    <source>
        <dbReference type="EMBL" id="AFK17455.1"/>
    </source>
</evidence>
<keyword evidence="2" id="KW-0472">Membrane</keyword>
<organism evidence="3 4">
    <name type="scientific">Corynebacterium pseudotuberculosis 258</name>
    <dbReference type="NCBI Taxonomy" id="1168865"/>
    <lineage>
        <taxon>Bacteria</taxon>
        <taxon>Bacillati</taxon>
        <taxon>Actinomycetota</taxon>
        <taxon>Actinomycetes</taxon>
        <taxon>Mycobacteriales</taxon>
        <taxon>Corynebacteriaceae</taxon>
        <taxon>Corynebacterium</taxon>
    </lineage>
</organism>
<dbReference type="Pfam" id="PF03334">
    <property type="entry name" value="PhaG_MnhG_YufB"/>
    <property type="match status" value="1"/>
</dbReference>
<comment type="similarity">
    <text evidence="1">Belongs to the CPA3 antiporters (TC 2.A.63) subunit G family.</text>
</comment>
<reference evidence="3 4" key="1">
    <citation type="journal article" date="2013" name="J. Biotechnol.">
        <title>Genome sequence of Corynebacterium pseudotuberculosis biovar equi strain 258 and prediction of antigenic targets to improve biotechnological vaccine production.</title>
        <authorList>
            <person name="Soares S.C."/>
            <person name="Trost E."/>
            <person name="Ramos R.T."/>
            <person name="Carneiro A.R."/>
            <person name="Santos A.R."/>
            <person name="Pinto A.C."/>
            <person name="Barbosa E."/>
            <person name="Aburjaile F."/>
            <person name="Ali A."/>
            <person name="Diniz C.A."/>
            <person name="Hassan S.S."/>
            <person name="Fiaux K."/>
            <person name="Guimaraes L.C."/>
            <person name="Bakhtiar S.M."/>
            <person name="Pereira U."/>
            <person name="Almeida S.S."/>
            <person name="Abreu V.A."/>
            <person name="Rocha F.S."/>
            <person name="Dorella F.A."/>
            <person name="Miyoshi A."/>
            <person name="Silva A."/>
            <person name="Azevedo V."/>
            <person name="Tauch A."/>
        </authorList>
    </citation>
    <scope>NUCLEOTIDE SEQUENCE [LARGE SCALE GENOMIC DNA]</scope>
    <source>
        <strain evidence="3 4">258</strain>
    </source>
</reference>
<proteinExistence type="inferred from homology"/>